<keyword evidence="1" id="KW-1133">Transmembrane helix</keyword>
<accession>A0ABR2QVL9</accession>
<feature type="transmembrane region" description="Helical" evidence="1">
    <location>
        <begin position="52"/>
        <end position="76"/>
    </location>
</feature>
<keyword evidence="1" id="KW-0472">Membrane</keyword>
<organism evidence="2 3">
    <name type="scientific">Hibiscus sabdariffa</name>
    <name type="common">roselle</name>
    <dbReference type="NCBI Taxonomy" id="183260"/>
    <lineage>
        <taxon>Eukaryota</taxon>
        <taxon>Viridiplantae</taxon>
        <taxon>Streptophyta</taxon>
        <taxon>Embryophyta</taxon>
        <taxon>Tracheophyta</taxon>
        <taxon>Spermatophyta</taxon>
        <taxon>Magnoliopsida</taxon>
        <taxon>eudicotyledons</taxon>
        <taxon>Gunneridae</taxon>
        <taxon>Pentapetalae</taxon>
        <taxon>rosids</taxon>
        <taxon>malvids</taxon>
        <taxon>Malvales</taxon>
        <taxon>Malvaceae</taxon>
        <taxon>Malvoideae</taxon>
        <taxon>Hibiscus</taxon>
    </lineage>
</organism>
<keyword evidence="1" id="KW-0812">Transmembrane</keyword>
<evidence type="ECO:0000313" key="3">
    <source>
        <dbReference type="Proteomes" id="UP001396334"/>
    </source>
</evidence>
<proteinExistence type="predicted"/>
<sequence length="111" mass="12560">MSDGGNSEIRTLAHRLHLHCNLNGRILWDVFLHQLGPWNGQQNVLSGSMFEFGWKVVVLGYGYGVVFGLIMGYLVFSTDRPQWLVMLAQGLQPQKLNRTEVGGGRRFRRSA</sequence>
<dbReference type="Proteomes" id="UP001396334">
    <property type="component" value="Unassembled WGS sequence"/>
</dbReference>
<dbReference type="EMBL" id="JBBPBN010000030">
    <property type="protein sequence ID" value="KAK9004742.1"/>
    <property type="molecule type" value="Genomic_DNA"/>
</dbReference>
<comment type="caution">
    <text evidence="2">The sequence shown here is derived from an EMBL/GenBank/DDBJ whole genome shotgun (WGS) entry which is preliminary data.</text>
</comment>
<name>A0ABR2QVL9_9ROSI</name>
<protein>
    <recommendedName>
        <fullName evidence="4">Copper transporter</fullName>
    </recommendedName>
</protein>
<keyword evidence="3" id="KW-1185">Reference proteome</keyword>
<evidence type="ECO:0000313" key="2">
    <source>
        <dbReference type="EMBL" id="KAK9004742.1"/>
    </source>
</evidence>
<evidence type="ECO:0000256" key="1">
    <source>
        <dbReference type="SAM" id="Phobius"/>
    </source>
</evidence>
<evidence type="ECO:0008006" key="4">
    <source>
        <dbReference type="Google" id="ProtNLM"/>
    </source>
</evidence>
<gene>
    <name evidence="2" type="ORF">V6N11_042199</name>
</gene>
<reference evidence="2 3" key="1">
    <citation type="journal article" date="2024" name="G3 (Bethesda)">
        <title>Genome assembly of Hibiscus sabdariffa L. provides insights into metabolisms of medicinal natural products.</title>
        <authorList>
            <person name="Kim T."/>
        </authorList>
    </citation>
    <scope>NUCLEOTIDE SEQUENCE [LARGE SCALE GENOMIC DNA]</scope>
    <source>
        <strain evidence="2">TK-2024</strain>
        <tissue evidence="2">Old leaves</tissue>
    </source>
</reference>